<evidence type="ECO:0000313" key="2">
    <source>
        <dbReference type="EMBL" id="OEH82777.1"/>
    </source>
</evidence>
<dbReference type="EMBL" id="MIEK01000015">
    <property type="protein sequence ID" value="OEH82777.1"/>
    <property type="molecule type" value="Genomic_DNA"/>
</dbReference>
<feature type="transmembrane region" description="Helical" evidence="1">
    <location>
        <begin position="78"/>
        <end position="94"/>
    </location>
</feature>
<keyword evidence="3" id="KW-1185">Reference proteome</keyword>
<dbReference type="RefSeq" id="WP_069698220.1">
    <property type="nucleotide sequence ID" value="NZ_JAGGMA010000025.1"/>
</dbReference>
<keyword evidence="1" id="KW-1133">Transmembrane helix</keyword>
<sequence length="140" mass="16368">MKITLRRQTTWGCVRYFSLYKNGTYQGKLFNNIATELEVDAGDKIEFREGLFQFSQKMIVSPSMTEITITNSKNLQPLFLKFITLFLLVSFFALSIHSLGVFLAVELVTFLLLNHVFRHQSYQFQIEGYQKTHSFSPYLF</sequence>
<dbReference type="Proteomes" id="UP000095256">
    <property type="component" value="Unassembled WGS sequence"/>
</dbReference>
<reference evidence="2 3" key="1">
    <citation type="submission" date="2016-09" db="EMBL/GenBank/DDBJ databases">
        <authorList>
            <person name="Capua I."/>
            <person name="De Benedictis P."/>
            <person name="Joannis T."/>
            <person name="Lombin L.H."/>
            <person name="Cattoli G."/>
        </authorList>
    </citation>
    <scope>NUCLEOTIDE SEQUENCE [LARGE SCALE GENOMIC DNA]</scope>
    <source>
        <strain evidence="2 3">LMG 25899</strain>
    </source>
</reference>
<proteinExistence type="predicted"/>
<dbReference type="OrthoDB" id="2184795at2"/>
<organism evidence="2 3">
    <name type="scientific">Enterococcus rivorum</name>
    <dbReference type="NCBI Taxonomy" id="762845"/>
    <lineage>
        <taxon>Bacteria</taxon>
        <taxon>Bacillati</taxon>
        <taxon>Bacillota</taxon>
        <taxon>Bacilli</taxon>
        <taxon>Lactobacillales</taxon>
        <taxon>Enterococcaceae</taxon>
        <taxon>Enterococcus</taxon>
    </lineage>
</organism>
<evidence type="ECO:0000313" key="3">
    <source>
        <dbReference type="Proteomes" id="UP000095256"/>
    </source>
</evidence>
<protein>
    <submittedName>
        <fullName evidence="2">Uncharacterized protein</fullName>
    </submittedName>
</protein>
<keyword evidence="1" id="KW-0472">Membrane</keyword>
<gene>
    <name evidence="2" type="ORF">BCR26_11640</name>
</gene>
<keyword evidence="1" id="KW-0812">Transmembrane</keyword>
<comment type="caution">
    <text evidence="2">The sequence shown here is derived from an EMBL/GenBank/DDBJ whole genome shotgun (WGS) entry which is preliminary data.</text>
</comment>
<accession>A0A1E5KY47</accession>
<evidence type="ECO:0000256" key="1">
    <source>
        <dbReference type="SAM" id="Phobius"/>
    </source>
</evidence>
<name>A0A1E5KY47_9ENTE</name>
<dbReference type="AlphaFoldDB" id="A0A1E5KY47"/>